<organism evidence="2 3">
    <name type="scientific">Maribrevibacterium harenarium</name>
    <dbReference type="NCBI Taxonomy" id="2589817"/>
    <lineage>
        <taxon>Bacteria</taxon>
        <taxon>Pseudomonadati</taxon>
        <taxon>Pseudomonadota</taxon>
        <taxon>Gammaproteobacteria</taxon>
        <taxon>Oceanospirillales</taxon>
        <taxon>Oceanospirillaceae</taxon>
        <taxon>Maribrevibacterium</taxon>
    </lineage>
</organism>
<accession>A0A501WCY7</accession>
<dbReference type="Gene3D" id="3.40.50.1390">
    <property type="entry name" value="Resolvase, N-terminal catalytic domain"/>
    <property type="match status" value="1"/>
</dbReference>
<sequence>MKLSDWARKQGISYRTAWNQFRSGKLPVPARQLPTGTIIVDEVVRESKAVIYTRVSSSDQEKDLDGQIARCLSFANAQGIAVSATVSEIGS</sequence>
<dbReference type="Proteomes" id="UP000315901">
    <property type="component" value="Unassembled WGS sequence"/>
</dbReference>
<dbReference type="InterPro" id="IPR006119">
    <property type="entry name" value="Resolv_N"/>
</dbReference>
<dbReference type="RefSeq" id="WP_181161537.1">
    <property type="nucleotide sequence ID" value="NZ_VFRR01000073.1"/>
</dbReference>
<evidence type="ECO:0000313" key="2">
    <source>
        <dbReference type="EMBL" id="TPE45071.1"/>
    </source>
</evidence>
<name>A0A501WCY7_9GAMM</name>
<dbReference type="Pfam" id="PF00239">
    <property type="entry name" value="Resolvase"/>
    <property type="match status" value="1"/>
</dbReference>
<gene>
    <name evidence="2" type="ORF">FJM67_16680</name>
</gene>
<protein>
    <submittedName>
        <fullName evidence="2">IS607 family transposase</fullName>
    </submittedName>
</protein>
<dbReference type="GO" id="GO:0000150">
    <property type="term" value="F:DNA strand exchange activity"/>
    <property type="evidence" value="ECO:0007669"/>
    <property type="project" value="InterPro"/>
</dbReference>
<feature type="non-terminal residue" evidence="2">
    <location>
        <position position="91"/>
    </location>
</feature>
<reference evidence="2 3" key="1">
    <citation type="submission" date="2019-06" db="EMBL/GenBank/DDBJ databases">
        <title>A novel bacterium of genus Marinomonas, isolated from coastal sand.</title>
        <authorList>
            <person name="Huang H."/>
            <person name="Mo K."/>
            <person name="Hu Y."/>
        </authorList>
    </citation>
    <scope>NUCLEOTIDE SEQUENCE [LARGE SCALE GENOMIC DNA]</scope>
    <source>
        <strain evidence="2 3">HB171799</strain>
    </source>
</reference>
<dbReference type="InterPro" id="IPR036162">
    <property type="entry name" value="Resolvase-like_N_sf"/>
</dbReference>
<dbReference type="GO" id="GO:0003677">
    <property type="term" value="F:DNA binding"/>
    <property type="evidence" value="ECO:0007669"/>
    <property type="project" value="InterPro"/>
</dbReference>
<keyword evidence="3" id="KW-1185">Reference proteome</keyword>
<feature type="domain" description="Resolvase/invertase-type recombinase catalytic" evidence="1">
    <location>
        <begin position="48"/>
        <end position="91"/>
    </location>
</feature>
<dbReference type="EMBL" id="VFRR01000073">
    <property type="protein sequence ID" value="TPE45071.1"/>
    <property type="molecule type" value="Genomic_DNA"/>
</dbReference>
<evidence type="ECO:0000259" key="1">
    <source>
        <dbReference type="PROSITE" id="PS51736"/>
    </source>
</evidence>
<dbReference type="PROSITE" id="PS51736">
    <property type="entry name" value="RECOMBINASES_3"/>
    <property type="match status" value="1"/>
</dbReference>
<proteinExistence type="predicted"/>
<dbReference type="AlphaFoldDB" id="A0A501WCY7"/>
<evidence type="ECO:0000313" key="3">
    <source>
        <dbReference type="Proteomes" id="UP000315901"/>
    </source>
</evidence>
<dbReference type="SUPFAM" id="SSF53041">
    <property type="entry name" value="Resolvase-like"/>
    <property type="match status" value="1"/>
</dbReference>
<comment type="caution">
    <text evidence="2">The sequence shown here is derived from an EMBL/GenBank/DDBJ whole genome shotgun (WGS) entry which is preliminary data.</text>
</comment>